<evidence type="ECO:0000313" key="2">
    <source>
        <dbReference type="Proteomes" id="UP000095229"/>
    </source>
</evidence>
<dbReference type="Proteomes" id="UP000095229">
    <property type="component" value="Unassembled WGS sequence"/>
</dbReference>
<sequence length="110" mass="12680">MMITMDAVDLTQDEINFIKTRKPTKQLALALLFKCYQESHKFLDDLTKIPGHITNKLAQQIIEEHGLKDILTKEDKRALTPLIYEHVNLYGLFPLDLSTHLPHLHYKAAA</sequence>
<name>A0A1E5JVS2_9GAMM</name>
<protein>
    <submittedName>
        <fullName evidence="1">Uncharacterized protein</fullName>
    </submittedName>
</protein>
<evidence type="ECO:0000313" key="1">
    <source>
        <dbReference type="EMBL" id="OEH48627.1"/>
    </source>
</evidence>
<organism evidence="1 2">
    <name type="scientific">Legionella parisiensis</name>
    <dbReference type="NCBI Taxonomy" id="45071"/>
    <lineage>
        <taxon>Bacteria</taxon>
        <taxon>Pseudomonadati</taxon>
        <taxon>Pseudomonadota</taxon>
        <taxon>Gammaproteobacteria</taxon>
        <taxon>Legionellales</taxon>
        <taxon>Legionellaceae</taxon>
        <taxon>Legionella</taxon>
    </lineage>
</organism>
<dbReference type="RefSeq" id="WP_058517325.1">
    <property type="nucleotide sequence ID" value="NZ_CAAAIE010000005.1"/>
</dbReference>
<comment type="caution">
    <text evidence="1">The sequence shown here is derived from an EMBL/GenBank/DDBJ whole genome shotgun (WGS) entry which is preliminary data.</text>
</comment>
<proteinExistence type="predicted"/>
<accession>A0A1E5JVS2</accession>
<dbReference type="AlphaFoldDB" id="A0A1E5JVS2"/>
<dbReference type="OrthoDB" id="5292689at2"/>
<keyword evidence="2" id="KW-1185">Reference proteome</keyword>
<dbReference type="STRING" id="45071.Lpar_1448"/>
<dbReference type="EMBL" id="LSOG01000010">
    <property type="protein sequence ID" value="OEH48627.1"/>
    <property type="molecule type" value="Genomic_DNA"/>
</dbReference>
<dbReference type="PATRIC" id="fig|45071.6.peg.1557"/>
<gene>
    <name evidence="1" type="ORF">lpari_00386</name>
</gene>
<reference evidence="1 2" key="1">
    <citation type="submission" date="2016-02" db="EMBL/GenBank/DDBJ databases">
        <title>Secondary metabolites in Legionella.</title>
        <authorList>
            <person name="Tobias N.J."/>
            <person name="Bode H.B."/>
        </authorList>
    </citation>
    <scope>NUCLEOTIDE SEQUENCE [LARGE SCALE GENOMIC DNA]</scope>
    <source>
        <strain evidence="1 2">DSM 19216</strain>
    </source>
</reference>